<feature type="transmembrane region" description="Helical" evidence="4">
    <location>
        <begin position="112"/>
        <end position="134"/>
    </location>
</feature>
<reference evidence="6 7" key="1">
    <citation type="submission" date="2022-05" db="EMBL/GenBank/DDBJ databases">
        <title>S8-45 Sphingomonas ultraviolaceadurans.</title>
        <authorList>
            <person name="Liu Y."/>
        </authorList>
    </citation>
    <scope>NUCLEOTIDE SEQUENCE [LARGE SCALE GENOMIC DNA]</scope>
    <source>
        <strain evidence="6 7">S8-45</strain>
    </source>
</reference>
<dbReference type="InterPro" id="IPR036388">
    <property type="entry name" value="WH-like_DNA-bd_sf"/>
</dbReference>
<proteinExistence type="predicted"/>
<sequence>MAFLLRMTSTSEARALLSEREKAVLRLLANSHDAKSIARELGLSVHTVNEYLRSSRRKLGVSSSREAARLLSAEEAGLPNYAVDREIGIDESVAADRNWDNRTERRFTARHLAFAVGGTFAMSLVIAAALFTWFTGSPATGPLSNWSTAASAPRSKTVVINRVHLDGRSLLWNGMPISELQARQYLDITTQLSPQPLLVFSTSQTATEGGRQRARDLIDKRLKCTPSLCLEIVAPAA</sequence>
<dbReference type="Proteomes" id="UP000831921">
    <property type="component" value="Chromosome"/>
</dbReference>
<dbReference type="PANTHER" id="PTHR44688">
    <property type="entry name" value="DNA-BINDING TRANSCRIPTIONAL ACTIVATOR DEVR_DOSR"/>
    <property type="match status" value="1"/>
</dbReference>
<keyword evidence="3" id="KW-0804">Transcription</keyword>
<evidence type="ECO:0000259" key="5">
    <source>
        <dbReference type="PROSITE" id="PS50043"/>
    </source>
</evidence>
<accession>A0ABY5MXI1</accession>
<organism evidence="6 7">
    <name type="scientific">Sphingomonas glaciei</name>
    <dbReference type="NCBI Taxonomy" id="2938948"/>
    <lineage>
        <taxon>Bacteria</taxon>
        <taxon>Pseudomonadati</taxon>
        <taxon>Pseudomonadota</taxon>
        <taxon>Alphaproteobacteria</taxon>
        <taxon>Sphingomonadales</taxon>
        <taxon>Sphingomonadaceae</taxon>
        <taxon>Sphingomonas</taxon>
    </lineage>
</organism>
<dbReference type="PANTHER" id="PTHR44688:SF16">
    <property type="entry name" value="DNA-BINDING TRANSCRIPTIONAL ACTIVATOR DEVR_DOSR"/>
    <property type="match status" value="1"/>
</dbReference>
<dbReference type="RefSeq" id="WP_249504929.1">
    <property type="nucleotide sequence ID" value="NZ_CP097253.1"/>
</dbReference>
<evidence type="ECO:0000256" key="1">
    <source>
        <dbReference type="ARBA" id="ARBA00023015"/>
    </source>
</evidence>
<keyword evidence="4" id="KW-0812">Transmembrane</keyword>
<evidence type="ECO:0000313" key="7">
    <source>
        <dbReference type="Proteomes" id="UP000831921"/>
    </source>
</evidence>
<evidence type="ECO:0000313" key="6">
    <source>
        <dbReference type="EMBL" id="UUR09162.1"/>
    </source>
</evidence>
<gene>
    <name evidence="6" type="ORF">M1K48_05980</name>
</gene>
<evidence type="ECO:0000256" key="4">
    <source>
        <dbReference type="SAM" id="Phobius"/>
    </source>
</evidence>
<evidence type="ECO:0000256" key="3">
    <source>
        <dbReference type="ARBA" id="ARBA00023163"/>
    </source>
</evidence>
<dbReference type="PROSITE" id="PS50043">
    <property type="entry name" value="HTH_LUXR_2"/>
    <property type="match status" value="1"/>
</dbReference>
<keyword evidence="2" id="KW-0238">DNA-binding</keyword>
<dbReference type="PRINTS" id="PR00038">
    <property type="entry name" value="HTHLUXR"/>
</dbReference>
<dbReference type="SUPFAM" id="SSF46894">
    <property type="entry name" value="C-terminal effector domain of the bipartite response regulators"/>
    <property type="match status" value="1"/>
</dbReference>
<feature type="domain" description="HTH luxR-type" evidence="5">
    <location>
        <begin position="10"/>
        <end position="75"/>
    </location>
</feature>
<name>A0ABY5MXI1_9SPHN</name>
<dbReference type="Pfam" id="PF00196">
    <property type="entry name" value="GerE"/>
    <property type="match status" value="1"/>
</dbReference>
<dbReference type="SMART" id="SM00421">
    <property type="entry name" value="HTH_LUXR"/>
    <property type="match status" value="1"/>
</dbReference>
<keyword evidence="1" id="KW-0805">Transcription regulation</keyword>
<dbReference type="CDD" id="cd06170">
    <property type="entry name" value="LuxR_C_like"/>
    <property type="match status" value="1"/>
</dbReference>
<dbReference type="Gene3D" id="1.10.10.10">
    <property type="entry name" value="Winged helix-like DNA-binding domain superfamily/Winged helix DNA-binding domain"/>
    <property type="match status" value="1"/>
</dbReference>
<keyword evidence="7" id="KW-1185">Reference proteome</keyword>
<keyword evidence="4" id="KW-0472">Membrane</keyword>
<dbReference type="InterPro" id="IPR000792">
    <property type="entry name" value="Tscrpt_reg_LuxR_C"/>
</dbReference>
<protein>
    <submittedName>
        <fullName evidence="6">Helix-turn-helix transcriptional regulator</fullName>
    </submittedName>
</protein>
<dbReference type="EMBL" id="CP097253">
    <property type="protein sequence ID" value="UUR09162.1"/>
    <property type="molecule type" value="Genomic_DNA"/>
</dbReference>
<dbReference type="InterPro" id="IPR016032">
    <property type="entry name" value="Sig_transdc_resp-reg_C-effctor"/>
</dbReference>
<evidence type="ECO:0000256" key="2">
    <source>
        <dbReference type="ARBA" id="ARBA00023125"/>
    </source>
</evidence>
<keyword evidence="4" id="KW-1133">Transmembrane helix</keyword>